<dbReference type="Proteomes" id="UP000216998">
    <property type="component" value="Unassembled WGS sequence"/>
</dbReference>
<reference evidence="2 3" key="1">
    <citation type="submission" date="2017-07" db="EMBL/GenBank/DDBJ databases">
        <title>Niveispirillum cyanobacteriorum sp. nov., isolated from cyanobacterial aggregates in a eutrophic lake.</title>
        <authorList>
            <person name="Cai H."/>
        </authorList>
    </citation>
    <scope>NUCLEOTIDE SEQUENCE [LARGE SCALE GENOMIC DNA]</scope>
    <source>
        <strain evidence="3">TH1-14</strain>
    </source>
</reference>
<keyword evidence="3" id="KW-1185">Reference proteome</keyword>
<name>A0A255Z828_9PROT</name>
<dbReference type="AlphaFoldDB" id="A0A255Z828"/>
<organism evidence="2 3">
    <name type="scientific">Niveispirillum lacus</name>
    <dbReference type="NCBI Taxonomy" id="1981099"/>
    <lineage>
        <taxon>Bacteria</taxon>
        <taxon>Pseudomonadati</taxon>
        <taxon>Pseudomonadota</taxon>
        <taxon>Alphaproteobacteria</taxon>
        <taxon>Rhodospirillales</taxon>
        <taxon>Azospirillaceae</taxon>
        <taxon>Niveispirillum</taxon>
    </lineage>
</organism>
<dbReference type="SMART" id="SM00530">
    <property type="entry name" value="HTH_XRE"/>
    <property type="match status" value="1"/>
</dbReference>
<evidence type="ECO:0000313" key="3">
    <source>
        <dbReference type="Proteomes" id="UP000216998"/>
    </source>
</evidence>
<evidence type="ECO:0000259" key="1">
    <source>
        <dbReference type="PROSITE" id="PS50943"/>
    </source>
</evidence>
<dbReference type="PROSITE" id="PS50943">
    <property type="entry name" value="HTH_CROC1"/>
    <property type="match status" value="1"/>
</dbReference>
<dbReference type="GO" id="GO:0003677">
    <property type="term" value="F:DNA binding"/>
    <property type="evidence" value="ECO:0007669"/>
    <property type="project" value="InterPro"/>
</dbReference>
<accession>A0A255Z828</accession>
<feature type="domain" description="HTH cro/C1-type" evidence="1">
    <location>
        <begin position="53"/>
        <end position="96"/>
    </location>
</feature>
<sequence length="103" mass="11432">MARPNWDGIAEATMLLQEVLEEEGLTAAVESRVRRVLGILSLKVDGAMPREEFRELRKKLGRTQEDLASDLGKRTRTISRYESGDVPIPAAVAQALRDLVGDQ</sequence>
<comment type="caution">
    <text evidence="2">The sequence shown here is derived from an EMBL/GenBank/DDBJ whole genome shotgun (WGS) entry which is preliminary data.</text>
</comment>
<dbReference type="InterPro" id="IPR001387">
    <property type="entry name" value="Cro/C1-type_HTH"/>
</dbReference>
<dbReference type="EMBL" id="NOXU01000018">
    <property type="protein sequence ID" value="OYQ37035.1"/>
    <property type="molecule type" value="Genomic_DNA"/>
</dbReference>
<evidence type="ECO:0000313" key="2">
    <source>
        <dbReference type="EMBL" id="OYQ37035.1"/>
    </source>
</evidence>
<dbReference type="SUPFAM" id="SSF47413">
    <property type="entry name" value="lambda repressor-like DNA-binding domains"/>
    <property type="match status" value="1"/>
</dbReference>
<dbReference type="OrthoDB" id="8234829at2"/>
<dbReference type="InterPro" id="IPR010982">
    <property type="entry name" value="Lambda_DNA-bd_dom_sf"/>
</dbReference>
<dbReference type="RefSeq" id="WP_094453348.1">
    <property type="nucleotide sequence ID" value="NZ_NOXU01000018.1"/>
</dbReference>
<protein>
    <recommendedName>
        <fullName evidence="1">HTH cro/C1-type domain-containing protein</fullName>
    </recommendedName>
</protein>
<dbReference type="CDD" id="cd00093">
    <property type="entry name" value="HTH_XRE"/>
    <property type="match status" value="1"/>
</dbReference>
<gene>
    <name evidence="2" type="ORF">CHU95_02330</name>
</gene>
<dbReference type="Gene3D" id="1.10.260.40">
    <property type="entry name" value="lambda repressor-like DNA-binding domains"/>
    <property type="match status" value="1"/>
</dbReference>
<dbReference type="Pfam" id="PF01381">
    <property type="entry name" value="HTH_3"/>
    <property type="match status" value="1"/>
</dbReference>
<proteinExistence type="predicted"/>